<dbReference type="InterPro" id="IPR056372">
    <property type="entry name" value="TPR_DOCK"/>
</dbReference>
<dbReference type="GO" id="GO:0007264">
    <property type="term" value="P:small GTPase-mediated signal transduction"/>
    <property type="evidence" value="ECO:0007669"/>
    <property type="project" value="InterPro"/>
</dbReference>
<evidence type="ECO:0000313" key="3">
    <source>
        <dbReference type="Proteomes" id="UP000762676"/>
    </source>
</evidence>
<comment type="caution">
    <text evidence="2">The sequence shown here is derived from an EMBL/GenBank/DDBJ whole genome shotgun (WGS) entry which is preliminary data.</text>
</comment>
<gene>
    <name evidence="2" type="ORF">ElyMa_006530400</name>
</gene>
<dbReference type="AlphaFoldDB" id="A0AAV4I8M4"/>
<reference evidence="2 3" key="1">
    <citation type="journal article" date="2021" name="Elife">
        <title>Chloroplast acquisition without the gene transfer in kleptoplastic sea slugs, Plakobranchus ocellatus.</title>
        <authorList>
            <person name="Maeda T."/>
            <person name="Takahashi S."/>
            <person name="Yoshida T."/>
            <person name="Shimamura S."/>
            <person name="Takaki Y."/>
            <person name="Nagai Y."/>
            <person name="Toyoda A."/>
            <person name="Suzuki Y."/>
            <person name="Arimoto A."/>
            <person name="Ishii H."/>
            <person name="Satoh N."/>
            <person name="Nishiyama T."/>
            <person name="Hasebe M."/>
            <person name="Maruyama T."/>
            <person name="Minagawa J."/>
            <person name="Obokata J."/>
            <person name="Shigenobu S."/>
        </authorList>
    </citation>
    <scope>NUCLEOTIDE SEQUENCE [LARGE SCALE GENOMIC DNA]</scope>
</reference>
<dbReference type="GO" id="GO:0005737">
    <property type="term" value="C:cytoplasm"/>
    <property type="evidence" value="ECO:0007669"/>
    <property type="project" value="TreeGrafter"/>
</dbReference>
<proteinExistence type="predicted"/>
<dbReference type="PANTHER" id="PTHR45653">
    <property type="entry name" value="DEDICATOR OF CYTOKINESIS"/>
    <property type="match status" value="1"/>
</dbReference>
<protein>
    <submittedName>
        <fullName evidence="2">Dedicator of cytokinesis protein 3</fullName>
    </submittedName>
</protein>
<organism evidence="2 3">
    <name type="scientific">Elysia marginata</name>
    <dbReference type="NCBI Taxonomy" id="1093978"/>
    <lineage>
        <taxon>Eukaryota</taxon>
        <taxon>Metazoa</taxon>
        <taxon>Spiralia</taxon>
        <taxon>Lophotrochozoa</taxon>
        <taxon>Mollusca</taxon>
        <taxon>Gastropoda</taxon>
        <taxon>Heterobranchia</taxon>
        <taxon>Euthyneura</taxon>
        <taxon>Panpulmonata</taxon>
        <taxon>Sacoglossa</taxon>
        <taxon>Placobranchoidea</taxon>
        <taxon>Plakobranchidae</taxon>
        <taxon>Elysia</taxon>
    </lineage>
</organism>
<sequence length="125" mass="14557">MAVDFITQPALQLEDYSEAKSSQIKDKYEDMRVPVGFHIQSLWNHLGSKKEDLMLEMIGPFLQVTMIPQAELRKATIPIFFDIMECEYQLKGHLRRVEGRMIHELDSLVIDHNGDAEYKNLFCKV</sequence>
<evidence type="ECO:0000313" key="2">
    <source>
        <dbReference type="EMBL" id="GFS05866.1"/>
    </source>
</evidence>
<dbReference type="GO" id="GO:0031267">
    <property type="term" value="F:small GTPase binding"/>
    <property type="evidence" value="ECO:0007669"/>
    <property type="project" value="TreeGrafter"/>
</dbReference>
<keyword evidence="3" id="KW-1185">Reference proteome</keyword>
<evidence type="ECO:0000259" key="1">
    <source>
        <dbReference type="Pfam" id="PF23554"/>
    </source>
</evidence>
<name>A0AAV4I8M4_9GAST</name>
<feature type="domain" description="Dedicator of cytokinesis TPR repeats region" evidence="1">
    <location>
        <begin position="1"/>
        <end position="124"/>
    </location>
</feature>
<dbReference type="InterPro" id="IPR026791">
    <property type="entry name" value="DOCK"/>
</dbReference>
<dbReference type="Pfam" id="PF23554">
    <property type="entry name" value="TPR_DOCK"/>
    <property type="match status" value="1"/>
</dbReference>
<dbReference type="Proteomes" id="UP000762676">
    <property type="component" value="Unassembled WGS sequence"/>
</dbReference>
<dbReference type="EMBL" id="BMAT01013108">
    <property type="protein sequence ID" value="GFS05866.1"/>
    <property type="molecule type" value="Genomic_DNA"/>
</dbReference>
<accession>A0AAV4I8M4</accession>
<dbReference type="GO" id="GO:0005085">
    <property type="term" value="F:guanyl-nucleotide exchange factor activity"/>
    <property type="evidence" value="ECO:0007669"/>
    <property type="project" value="InterPro"/>
</dbReference>
<dbReference type="GO" id="GO:0005886">
    <property type="term" value="C:plasma membrane"/>
    <property type="evidence" value="ECO:0007669"/>
    <property type="project" value="TreeGrafter"/>
</dbReference>
<dbReference type="PANTHER" id="PTHR45653:SF10">
    <property type="entry name" value="MYOBLAST CITY, ISOFORM B"/>
    <property type="match status" value="1"/>
</dbReference>